<dbReference type="InterPro" id="IPR050951">
    <property type="entry name" value="Retrovirus_Pol_polyprotein"/>
</dbReference>
<dbReference type="InterPro" id="IPR036397">
    <property type="entry name" value="RNaseH_sf"/>
</dbReference>
<dbReference type="PROSITE" id="PS50994">
    <property type="entry name" value="INTEGRASE"/>
    <property type="match status" value="1"/>
</dbReference>
<dbReference type="InterPro" id="IPR001584">
    <property type="entry name" value="Integrase_cat-core"/>
</dbReference>
<dbReference type="InterPro" id="IPR012337">
    <property type="entry name" value="RNaseH-like_sf"/>
</dbReference>
<accession>A0A0A9G525</accession>
<dbReference type="GO" id="GO:0003676">
    <property type="term" value="F:nucleic acid binding"/>
    <property type="evidence" value="ECO:0007669"/>
    <property type="project" value="InterPro"/>
</dbReference>
<dbReference type="EMBL" id="GBRH01179322">
    <property type="protein sequence ID" value="JAE18574.1"/>
    <property type="molecule type" value="Transcribed_RNA"/>
</dbReference>
<dbReference type="Gene3D" id="3.30.420.10">
    <property type="entry name" value="Ribonuclease H-like superfamily/Ribonuclease H"/>
    <property type="match status" value="1"/>
</dbReference>
<name>A0A0A9G525_ARUDO</name>
<evidence type="ECO:0000313" key="2">
    <source>
        <dbReference type="EMBL" id="JAE18574.1"/>
    </source>
</evidence>
<dbReference type="AlphaFoldDB" id="A0A0A9G525"/>
<reference evidence="2" key="2">
    <citation type="journal article" date="2015" name="Data Brief">
        <title>Shoot transcriptome of the giant reed, Arundo donax.</title>
        <authorList>
            <person name="Barrero R.A."/>
            <person name="Guerrero F.D."/>
            <person name="Moolhuijzen P."/>
            <person name="Goolsby J.A."/>
            <person name="Tidwell J."/>
            <person name="Bellgard S.E."/>
            <person name="Bellgard M.I."/>
        </authorList>
    </citation>
    <scope>NUCLEOTIDE SEQUENCE</scope>
    <source>
        <tissue evidence="2">Shoot tissue taken approximately 20 cm above the soil surface</tissue>
    </source>
</reference>
<dbReference type="PANTHER" id="PTHR37984:SF5">
    <property type="entry name" value="PROTEIN NYNRIN-LIKE"/>
    <property type="match status" value="1"/>
</dbReference>
<organism evidence="2">
    <name type="scientific">Arundo donax</name>
    <name type="common">Giant reed</name>
    <name type="synonym">Donax arundinaceus</name>
    <dbReference type="NCBI Taxonomy" id="35708"/>
    <lineage>
        <taxon>Eukaryota</taxon>
        <taxon>Viridiplantae</taxon>
        <taxon>Streptophyta</taxon>
        <taxon>Embryophyta</taxon>
        <taxon>Tracheophyta</taxon>
        <taxon>Spermatophyta</taxon>
        <taxon>Magnoliopsida</taxon>
        <taxon>Liliopsida</taxon>
        <taxon>Poales</taxon>
        <taxon>Poaceae</taxon>
        <taxon>PACMAD clade</taxon>
        <taxon>Arundinoideae</taxon>
        <taxon>Arundineae</taxon>
        <taxon>Arundo</taxon>
    </lineage>
</organism>
<dbReference type="SUPFAM" id="SSF53098">
    <property type="entry name" value="Ribonuclease H-like"/>
    <property type="match status" value="1"/>
</dbReference>
<proteinExistence type="predicted"/>
<dbReference type="GO" id="GO:0015074">
    <property type="term" value="P:DNA integration"/>
    <property type="evidence" value="ECO:0007669"/>
    <property type="project" value="InterPro"/>
</dbReference>
<feature type="domain" description="Integrase catalytic" evidence="1">
    <location>
        <begin position="1"/>
        <end position="73"/>
    </location>
</feature>
<protein>
    <recommendedName>
        <fullName evidence="1">Integrase catalytic domain-containing protein</fullName>
    </recommendedName>
</protein>
<reference evidence="2" key="1">
    <citation type="submission" date="2014-09" db="EMBL/GenBank/DDBJ databases">
        <authorList>
            <person name="Magalhaes I.L.F."/>
            <person name="Oliveira U."/>
            <person name="Santos F.R."/>
            <person name="Vidigal T.H.D.A."/>
            <person name="Brescovit A.D."/>
            <person name="Santos A.J."/>
        </authorList>
    </citation>
    <scope>NUCLEOTIDE SEQUENCE</scope>
    <source>
        <tissue evidence="2">Shoot tissue taken approximately 20 cm above the soil surface</tissue>
    </source>
</reference>
<evidence type="ECO:0000259" key="1">
    <source>
        <dbReference type="PROSITE" id="PS50994"/>
    </source>
</evidence>
<dbReference type="PANTHER" id="PTHR37984">
    <property type="entry name" value="PROTEIN CBG26694"/>
    <property type="match status" value="1"/>
</dbReference>
<sequence length="151" mass="17816">MSDTQLNMSSSYHPQTDGQTERLNQCLEAFMRCFVHSCPRRWSQWLPLAEYWYNIAYHSTLKKTPFEVLYGHPPRHFGISNFIVCSAPDLKVWLYEREVLSQAIKMQLLRAQHKMKAQVDKKRSEREFAVGDMVYLKLQPFVQSSVAHRGY</sequence>